<dbReference type="AlphaFoldDB" id="A0A7S4HS30"/>
<evidence type="ECO:0000256" key="1">
    <source>
        <dbReference type="SAM" id="MobiDB-lite"/>
    </source>
</evidence>
<proteinExistence type="predicted"/>
<sequence length="366" mass="37998">MSNAQFSFQDDSPVVGASRKQRGGTADTTTTDNSSVAGSLTYSATSSVQSGGSAAGESTDSSFADILKAIDNNDAEDTELATLTAKVGVSSSGVGPPTQIEARRAAGALAAAGRNGSYKNPHSTHHRGMSMNSVASSLQYSVDGESYAAGADGGQQQVHPAVLAQQQRQRQVPQTITGQPSDSKAPDLGGLGGGGDNDGQIRFSPAHQDSAQQQRRSSRGQQSPRRHQQQQHGSQSSRQQGHEGRRHRHHRGSDSSVGSAGSSRSRGSSSRRSRGGGGGSSSPGAPPPPYRQRSSGSLGGEERSDGASASGTPPTSPPPRSRRRELEALQGGNRREGTEISDPSASGKETWYSQWWMCGFSDALGK</sequence>
<feature type="compositionally biased region" description="Polar residues" evidence="1">
    <location>
        <begin position="130"/>
        <end position="140"/>
    </location>
</feature>
<evidence type="ECO:0000313" key="2">
    <source>
        <dbReference type="EMBL" id="CAE2207732.1"/>
    </source>
</evidence>
<protein>
    <submittedName>
        <fullName evidence="2">Uncharacterized protein</fullName>
    </submittedName>
</protein>
<feature type="compositionally biased region" description="Low complexity" evidence="1">
    <location>
        <begin position="105"/>
        <end position="116"/>
    </location>
</feature>
<feature type="compositionally biased region" description="Polar residues" evidence="1">
    <location>
        <begin position="26"/>
        <end position="37"/>
    </location>
</feature>
<feature type="region of interest" description="Disordered" evidence="1">
    <location>
        <begin position="88"/>
        <end position="352"/>
    </location>
</feature>
<gene>
    <name evidence="2" type="ORF">OAUR00152_LOCUS3335</name>
</gene>
<accession>A0A7S4HS30</accession>
<feature type="compositionally biased region" description="Low complexity" evidence="1">
    <location>
        <begin position="160"/>
        <end position="174"/>
    </location>
</feature>
<reference evidence="2" key="1">
    <citation type="submission" date="2021-01" db="EMBL/GenBank/DDBJ databases">
        <authorList>
            <person name="Corre E."/>
            <person name="Pelletier E."/>
            <person name="Niang G."/>
            <person name="Scheremetjew M."/>
            <person name="Finn R."/>
            <person name="Kale V."/>
            <person name="Holt S."/>
            <person name="Cochrane G."/>
            <person name="Meng A."/>
            <person name="Brown T."/>
            <person name="Cohen L."/>
        </authorList>
    </citation>
    <scope>NUCLEOTIDE SEQUENCE</scope>
    <source>
        <strain evidence="2">Isolate 1302-5</strain>
    </source>
</reference>
<feature type="compositionally biased region" description="Low complexity" evidence="1">
    <location>
        <begin position="230"/>
        <end position="239"/>
    </location>
</feature>
<organism evidence="2">
    <name type="scientific">Odontella aurita</name>
    <dbReference type="NCBI Taxonomy" id="265563"/>
    <lineage>
        <taxon>Eukaryota</taxon>
        <taxon>Sar</taxon>
        <taxon>Stramenopiles</taxon>
        <taxon>Ochrophyta</taxon>
        <taxon>Bacillariophyta</taxon>
        <taxon>Mediophyceae</taxon>
        <taxon>Biddulphiophycidae</taxon>
        <taxon>Eupodiscales</taxon>
        <taxon>Odontellaceae</taxon>
        <taxon>Odontella</taxon>
    </lineage>
</organism>
<feature type="region of interest" description="Disordered" evidence="1">
    <location>
        <begin position="1"/>
        <end position="37"/>
    </location>
</feature>
<feature type="compositionally biased region" description="Low complexity" evidence="1">
    <location>
        <begin position="254"/>
        <end position="268"/>
    </location>
</feature>
<feature type="compositionally biased region" description="Polar residues" evidence="1">
    <location>
        <begin position="1"/>
        <end position="10"/>
    </location>
</feature>
<name>A0A7S4HS30_9STRA</name>
<dbReference type="EMBL" id="HBKQ01004826">
    <property type="protein sequence ID" value="CAE2207732.1"/>
    <property type="molecule type" value="Transcribed_RNA"/>
</dbReference>
<feature type="compositionally biased region" description="Low complexity" evidence="1">
    <location>
        <begin position="207"/>
        <end position="223"/>
    </location>
</feature>